<accession>A0A0E9UZ10</accession>
<protein>
    <submittedName>
        <fullName evidence="1">Uncharacterized protein</fullName>
    </submittedName>
</protein>
<reference evidence="1" key="1">
    <citation type="submission" date="2014-11" db="EMBL/GenBank/DDBJ databases">
        <authorList>
            <person name="Amaro Gonzalez C."/>
        </authorList>
    </citation>
    <scope>NUCLEOTIDE SEQUENCE</scope>
</reference>
<evidence type="ECO:0000313" key="1">
    <source>
        <dbReference type="EMBL" id="JAH71037.1"/>
    </source>
</evidence>
<organism evidence="1">
    <name type="scientific">Anguilla anguilla</name>
    <name type="common">European freshwater eel</name>
    <name type="synonym">Muraena anguilla</name>
    <dbReference type="NCBI Taxonomy" id="7936"/>
    <lineage>
        <taxon>Eukaryota</taxon>
        <taxon>Metazoa</taxon>
        <taxon>Chordata</taxon>
        <taxon>Craniata</taxon>
        <taxon>Vertebrata</taxon>
        <taxon>Euteleostomi</taxon>
        <taxon>Actinopterygii</taxon>
        <taxon>Neopterygii</taxon>
        <taxon>Teleostei</taxon>
        <taxon>Anguilliformes</taxon>
        <taxon>Anguillidae</taxon>
        <taxon>Anguilla</taxon>
    </lineage>
</organism>
<proteinExistence type="predicted"/>
<name>A0A0E9UZ10_ANGAN</name>
<reference evidence="1" key="2">
    <citation type="journal article" date="2015" name="Fish Shellfish Immunol.">
        <title>Early steps in the European eel (Anguilla anguilla)-Vibrio vulnificus interaction in the gills: Role of the RtxA13 toxin.</title>
        <authorList>
            <person name="Callol A."/>
            <person name="Pajuelo D."/>
            <person name="Ebbesson L."/>
            <person name="Teles M."/>
            <person name="MacKenzie S."/>
            <person name="Amaro C."/>
        </authorList>
    </citation>
    <scope>NUCLEOTIDE SEQUENCE</scope>
</reference>
<dbReference type="AlphaFoldDB" id="A0A0E9UZ10"/>
<dbReference type="EMBL" id="GBXM01037540">
    <property type="protein sequence ID" value="JAH71037.1"/>
    <property type="molecule type" value="Transcribed_RNA"/>
</dbReference>
<sequence length="41" mass="4923">MYILESVLSVFMIYFIIRPNTYFSSKLYGIQYVEQSTMKAF</sequence>